<comment type="caution">
    <text evidence="3">The sequence shown here is derived from an EMBL/GenBank/DDBJ whole genome shotgun (WGS) entry which is preliminary data.</text>
</comment>
<feature type="region of interest" description="Disordered" evidence="1">
    <location>
        <begin position="1450"/>
        <end position="1563"/>
    </location>
</feature>
<evidence type="ECO:0000313" key="3">
    <source>
        <dbReference type="EMBL" id="OXA63609.1"/>
    </source>
</evidence>
<feature type="compositionally biased region" description="Polar residues" evidence="1">
    <location>
        <begin position="186"/>
        <end position="204"/>
    </location>
</feature>
<feature type="region of interest" description="Disordered" evidence="1">
    <location>
        <begin position="169"/>
        <end position="205"/>
    </location>
</feature>
<protein>
    <submittedName>
        <fullName evidence="3">Uncharacterized protein</fullName>
    </submittedName>
</protein>
<feature type="region of interest" description="Disordered" evidence="1">
    <location>
        <begin position="1613"/>
        <end position="1715"/>
    </location>
</feature>
<dbReference type="EMBL" id="LNIX01000001">
    <property type="protein sequence ID" value="OXA63609.1"/>
    <property type="molecule type" value="Genomic_DNA"/>
</dbReference>
<feature type="region of interest" description="Disordered" evidence="1">
    <location>
        <begin position="217"/>
        <end position="245"/>
    </location>
</feature>
<organism evidence="3 4">
    <name type="scientific">Folsomia candida</name>
    <name type="common">Springtail</name>
    <dbReference type="NCBI Taxonomy" id="158441"/>
    <lineage>
        <taxon>Eukaryota</taxon>
        <taxon>Metazoa</taxon>
        <taxon>Ecdysozoa</taxon>
        <taxon>Arthropoda</taxon>
        <taxon>Hexapoda</taxon>
        <taxon>Collembola</taxon>
        <taxon>Entomobryomorpha</taxon>
        <taxon>Isotomoidea</taxon>
        <taxon>Isotomidae</taxon>
        <taxon>Proisotominae</taxon>
        <taxon>Folsomia</taxon>
    </lineage>
</organism>
<feature type="region of interest" description="Disordered" evidence="1">
    <location>
        <begin position="1124"/>
        <end position="1154"/>
    </location>
</feature>
<feature type="compositionally biased region" description="Polar residues" evidence="1">
    <location>
        <begin position="1000"/>
        <end position="1023"/>
    </location>
</feature>
<feature type="compositionally biased region" description="Basic and acidic residues" evidence="1">
    <location>
        <begin position="1691"/>
        <end position="1700"/>
    </location>
</feature>
<feature type="region of interest" description="Disordered" evidence="1">
    <location>
        <begin position="642"/>
        <end position="663"/>
    </location>
</feature>
<feature type="region of interest" description="Disordered" evidence="1">
    <location>
        <begin position="719"/>
        <end position="738"/>
    </location>
</feature>
<feature type="compositionally biased region" description="Acidic residues" evidence="1">
    <location>
        <begin position="1701"/>
        <end position="1711"/>
    </location>
</feature>
<feature type="compositionally biased region" description="Low complexity" evidence="1">
    <location>
        <begin position="880"/>
        <end position="905"/>
    </location>
</feature>
<feature type="region of interest" description="Disordered" evidence="1">
    <location>
        <begin position="1169"/>
        <end position="1268"/>
    </location>
</feature>
<evidence type="ECO:0000313" key="4">
    <source>
        <dbReference type="Proteomes" id="UP000198287"/>
    </source>
</evidence>
<feature type="compositionally biased region" description="Polar residues" evidence="1">
    <location>
        <begin position="1450"/>
        <end position="1499"/>
    </location>
</feature>
<keyword evidence="2" id="KW-0472">Membrane</keyword>
<feature type="compositionally biased region" description="Low complexity" evidence="1">
    <location>
        <begin position="1176"/>
        <end position="1197"/>
    </location>
</feature>
<evidence type="ECO:0000256" key="2">
    <source>
        <dbReference type="SAM" id="Phobius"/>
    </source>
</evidence>
<name>A0A226F1F5_FOLCA</name>
<dbReference type="STRING" id="158441.A0A226F1F5"/>
<feature type="compositionally biased region" description="Low complexity" evidence="1">
    <location>
        <begin position="833"/>
        <end position="873"/>
    </location>
</feature>
<feature type="region of interest" description="Disordered" evidence="1">
    <location>
        <begin position="985"/>
        <end position="1023"/>
    </location>
</feature>
<accession>A0A226F1F5</accession>
<feature type="compositionally biased region" description="Low complexity" evidence="1">
    <location>
        <begin position="988"/>
        <end position="998"/>
    </location>
</feature>
<feature type="compositionally biased region" description="Polar residues" evidence="1">
    <location>
        <begin position="347"/>
        <end position="359"/>
    </location>
</feature>
<feature type="compositionally biased region" description="Polar residues" evidence="1">
    <location>
        <begin position="1620"/>
        <end position="1653"/>
    </location>
</feature>
<sequence length="1805" mass="195005">MSYLLNHIDNNRSEDDHINRIFPKCKPRASSLSLSPSLQHVTTLVGSPSSYSTTYASDLCLTSTNYSPSPNSNLKVVNNSNNLSPQNANNSLIQYSNRRHSSNSNQFNDGVSSASSSQQSLWNPEEFTVFSSHQTQLINENNNPAANSDNYSWTNSFQTLNHSEHALFSHSTTDPDPPTTPGFTPSKNNNCESHTNNHQKTSTKVYHKCDRNKSGNISSSILPNYQPRSVSECRSSTSQTSKASCGVSESNLSSVISSHKPPPNDNVGLCSAKPVTAAAHEPILLGPSRKMEHNSVEDNFDNGIGSGCSRSSGESTHSTSDFSLVSPVANIRDRVASGTTGGIKGHTNLSSQILPSPSMGSLRDSRIEIAGGREVYSQNRIRANRRHRGSSHTISAAEMMAAETAPSVLPVVATKMRKKSLHSHTPYYQHQQQHHHCCPHHSNNQCCGSSNNTTPTASSNNCTEVVLPPHGLVWEPNNHTTCRRATEVLAGSRQQYLSHSQSFGGTTAHINCTGGATSCGCCGHAHGNFDYPKVVSTSSEFDENHRICRNIPKLNNSSPTSPLTLRETVFASEVRSIEKLTARGPQAASGVAAVADKKCSSLLHGELESPCRTQPVIYEAVVGDGKVVFDDIGEWQEQVVADTGGYDGGDEHDTSVESQSSKKRQIQAEVAAAAASSVVSKDKKDHLGASAAAAHTIQRSNNKRSTIFGSNNVMDPSECSPCASHRDGNTTPSGYESDECSASVCTNTSILSTTNFKTISPNCGTRRLIGNIPIAEYDMSPKRYGLKQSVQPVTTHFDLIDVDLGVAVSRENDQVINDSNPQTLLDQTIAAATSSSSSSLDNTNTNDCSNSSSRTNNRISPSLSPSQPVSSFSARFPGFPQRVNSSSSSTPSQENTRSQQQQPQQHCPFRDYSESNLVAGTNHELLSSVHVDLPTISNSESHSISSNKKNGEMLSEASYLGYMPSMTANISTTTTSSNTDQLVRIEASSSSPSRPGGSLCVTSTTAYSQPHSSSLDQQQHASSSSLHCNLLEDNFMTNPTQVVQSSATNPRNQDFLYEFSETRKVLEEFFNVGGGENQSICRGGSGHFLSDKASFDELDYMLKRQTGNSYVGSRLASDIAGNLLTESSPKKPPRRGVLLLGSSDGDGSDEKGSPKLISFQEISLPQLHSPHQQYHSSRTSQSLTTCSSSSARSPRSSLNKTHSRSQSQSPPPQGDPGRDINDNDIEAETASTNTETDLGETEVGLQVGRGGGRNFALSPETTDDCDSNELESELSLDYEASLHSSCRTGGPVSRPVVMQQHGLSSGNESENEDIIEVDVEFQEDHCYLMGGSNIKSGFTKRQADTLPDAKLYREDNKENILDIVKPDNGASDILSWSNSDDLIANIHQDENKINSVDPNPTLMLMKKQISEIEKEIQMRASQQSHKSQPNGGGATLVDTEIEMNDQTELPETASNNSHGLNNIVGGSSSGRLNGPYQLTTAVSRKNPFSQPEDSMNDGGQETVPANHDPELDALDPMRPTPPPSPAPGSMIRDNNHYPSSSWNTNPEAGKNVTNFDHQSSSCTHTENRAESICIAGNVSSSSGGMQPSTSSSPPSASSVTAVIQDIKEAIQKAKPLPQPRHSSASTSTPIAVSTPCSSSYSRSGLIDVQQSPGPQERVPLICDSSPVWVPRNPRSGRNRDPRVDSQGAKDPLLKKQRYDAPEDDANTDTDTETDRLLGQTRTEDDCGFFDEKVGEYFLTLIAFTSLNLSLRNFPRLEAKHVYYCWTTAVVVHVLLILLLLQSTTHKLSRIPIYSQSSSAVLKRPF</sequence>
<feature type="region of interest" description="Disordered" evidence="1">
    <location>
        <begin position="1578"/>
        <end position="1600"/>
    </location>
</feature>
<feature type="compositionally biased region" description="Polar residues" evidence="1">
    <location>
        <begin position="1536"/>
        <end position="1563"/>
    </location>
</feature>
<dbReference type="OrthoDB" id="5987010at2759"/>
<keyword evidence="4" id="KW-1185">Reference proteome</keyword>
<feature type="region of interest" description="Disordered" evidence="1">
    <location>
        <begin position="339"/>
        <end position="361"/>
    </location>
</feature>
<feature type="compositionally biased region" description="Low complexity" evidence="1">
    <location>
        <begin position="1579"/>
        <end position="1598"/>
    </location>
</feature>
<feature type="compositionally biased region" description="Polar residues" evidence="1">
    <location>
        <begin position="217"/>
        <end position="243"/>
    </location>
</feature>
<feature type="region of interest" description="Disordered" evidence="1">
    <location>
        <begin position="296"/>
        <end position="321"/>
    </location>
</feature>
<feature type="compositionally biased region" description="Low complexity" evidence="1">
    <location>
        <begin position="307"/>
        <end position="321"/>
    </location>
</feature>
<keyword evidence="2" id="KW-1133">Transmembrane helix</keyword>
<feature type="region of interest" description="Disordered" evidence="1">
    <location>
        <begin position="833"/>
        <end position="907"/>
    </location>
</feature>
<proteinExistence type="predicted"/>
<reference evidence="3 4" key="1">
    <citation type="submission" date="2015-12" db="EMBL/GenBank/DDBJ databases">
        <title>The genome of Folsomia candida.</title>
        <authorList>
            <person name="Faddeeva A."/>
            <person name="Derks M.F."/>
            <person name="Anvar Y."/>
            <person name="Smit S."/>
            <person name="Van Straalen N."/>
            <person name="Roelofs D."/>
        </authorList>
    </citation>
    <scope>NUCLEOTIDE SEQUENCE [LARGE SCALE GENOMIC DNA]</scope>
    <source>
        <strain evidence="3 4">VU population</strain>
        <tissue evidence="3">Whole body</tissue>
    </source>
</reference>
<gene>
    <name evidence="3" type="ORF">Fcan01_02448</name>
</gene>
<dbReference type="Proteomes" id="UP000198287">
    <property type="component" value="Unassembled WGS sequence"/>
</dbReference>
<feature type="transmembrane region" description="Helical" evidence="2">
    <location>
        <begin position="1760"/>
        <end position="1780"/>
    </location>
</feature>
<evidence type="ECO:0000256" key="1">
    <source>
        <dbReference type="SAM" id="MobiDB-lite"/>
    </source>
</evidence>
<keyword evidence="2" id="KW-0812">Transmembrane</keyword>